<dbReference type="OrthoDB" id="2289628at2759"/>
<dbReference type="Pfam" id="PF16021">
    <property type="entry name" value="PDCD7"/>
    <property type="match status" value="1"/>
</dbReference>
<feature type="non-terminal residue" evidence="2">
    <location>
        <position position="1"/>
    </location>
</feature>
<dbReference type="AlphaFoldDB" id="V4B1S1"/>
<dbReference type="CTD" id="20230756"/>
<dbReference type="PANTHER" id="PTHR48190">
    <property type="entry name" value="PROGRAMMED CELL DEATH PROTEIN 7"/>
    <property type="match status" value="1"/>
</dbReference>
<feature type="coiled-coil region" evidence="1">
    <location>
        <begin position="123"/>
        <end position="161"/>
    </location>
</feature>
<dbReference type="OMA" id="WAPAREE"/>
<keyword evidence="1" id="KW-0175">Coiled coil</keyword>
<dbReference type="InterPro" id="IPR052831">
    <property type="entry name" value="Apoptosis_promoter"/>
</dbReference>
<evidence type="ECO:0000313" key="2">
    <source>
        <dbReference type="EMBL" id="ESP01286.1"/>
    </source>
</evidence>
<dbReference type="PANTHER" id="PTHR48190:SF2">
    <property type="entry name" value="PROGRAMMED CELL DEATH PROTEIN 7"/>
    <property type="match status" value="1"/>
</dbReference>
<dbReference type="GO" id="GO:0005689">
    <property type="term" value="C:U12-type spliceosomal complex"/>
    <property type="evidence" value="ECO:0007669"/>
    <property type="project" value="TreeGrafter"/>
</dbReference>
<protein>
    <recommendedName>
        <fullName evidence="4">Programmed cell death protein 7</fullName>
    </recommendedName>
</protein>
<proteinExistence type="predicted"/>
<dbReference type="GeneID" id="20230756"/>
<accession>V4B1S1</accession>
<dbReference type="Proteomes" id="UP000030746">
    <property type="component" value="Unassembled WGS sequence"/>
</dbReference>
<dbReference type="InterPro" id="IPR031974">
    <property type="entry name" value="PDCD7"/>
</dbReference>
<name>V4B1S1_LOTGI</name>
<reference evidence="2 3" key="1">
    <citation type="journal article" date="2013" name="Nature">
        <title>Insights into bilaterian evolution from three spiralian genomes.</title>
        <authorList>
            <person name="Simakov O."/>
            <person name="Marletaz F."/>
            <person name="Cho S.J."/>
            <person name="Edsinger-Gonzales E."/>
            <person name="Havlak P."/>
            <person name="Hellsten U."/>
            <person name="Kuo D.H."/>
            <person name="Larsson T."/>
            <person name="Lv J."/>
            <person name="Arendt D."/>
            <person name="Savage R."/>
            <person name="Osoegawa K."/>
            <person name="de Jong P."/>
            <person name="Grimwood J."/>
            <person name="Chapman J.A."/>
            <person name="Shapiro H."/>
            <person name="Aerts A."/>
            <person name="Otillar R.P."/>
            <person name="Terry A.Y."/>
            <person name="Boore J.L."/>
            <person name="Grigoriev I.V."/>
            <person name="Lindberg D.R."/>
            <person name="Seaver E.C."/>
            <person name="Weisblat D.A."/>
            <person name="Putnam N.H."/>
            <person name="Rokhsar D.S."/>
        </authorList>
    </citation>
    <scope>NUCLEOTIDE SEQUENCE [LARGE SCALE GENOMIC DNA]</scope>
</reference>
<keyword evidence="3" id="KW-1185">Reference proteome</keyword>
<organism evidence="2 3">
    <name type="scientific">Lottia gigantea</name>
    <name type="common">Giant owl limpet</name>
    <dbReference type="NCBI Taxonomy" id="225164"/>
    <lineage>
        <taxon>Eukaryota</taxon>
        <taxon>Metazoa</taxon>
        <taxon>Spiralia</taxon>
        <taxon>Lophotrochozoa</taxon>
        <taxon>Mollusca</taxon>
        <taxon>Gastropoda</taxon>
        <taxon>Patellogastropoda</taxon>
        <taxon>Lottioidea</taxon>
        <taxon>Lottiidae</taxon>
        <taxon>Lottia</taxon>
    </lineage>
</organism>
<dbReference type="RefSeq" id="XP_009047920.1">
    <property type="nucleotide sequence ID" value="XM_009049672.1"/>
</dbReference>
<evidence type="ECO:0000256" key="1">
    <source>
        <dbReference type="SAM" id="Coils"/>
    </source>
</evidence>
<dbReference type="STRING" id="225164.V4B1S1"/>
<evidence type="ECO:0008006" key="4">
    <source>
        <dbReference type="Google" id="ProtNLM"/>
    </source>
</evidence>
<gene>
    <name evidence="2" type="ORF">LOTGIDRAFT_111632</name>
</gene>
<dbReference type="HOGENOM" id="CLU_027959_1_0_1"/>
<evidence type="ECO:0000313" key="3">
    <source>
        <dbReference type="Proteomes" id="UP000030746"/>
    </source>
</evidence>
<sequence>RLKEKKQKLFVERQEAIVQRDIKESKIDKWRETVTQEMFDIKQKAEMKKMADKTLNSVRSKISETSRKLDLLKGLQRLRKIRMEAAIRIGRYTPDESEESFENQISKAYSILTNQREVYEGEEKTLKVLLEAEQEENKDLAKQKKQQIEEHRERLQLKKRNEMLFGKKVSFDASEPQHTFYQYYNQANENFTSFLQIRQSWDCYIVENYVSGSSRIPDGWVLPPLPSNDTWAKYLQT</sequence>
<dbReference type="KEGG" id="lgi:LOTGIDRAFT_111632"/>
<dbReference type="EMBL" id="KB200521">
    <property type="protein sequence ID" value="ESP01286.1"/>
    <property type="molecule type" value="Genomic_DNA"/>
</dbReference>